<evidence type="ECO:0000259" key="1">
    <source>
        <dbReference type="PROSITE" id="PS51186"/>
    </source>
</evidence>
<proteinExistence type="predicted"/>
<dbReference type="GO" id="GO:0005737">
    <property type="term" value="C:cytoplasm"/>
    <property type="evidence" value="ECO:0007669"/>
    <property type="project" value="TreeGrafter"/>
</dbReference>
<dbReference type="GO" id="GO:1990189">
    <property type="term" value="F:protein N-terminal-serine acetyltransferase activity"/>
    <property type="evidence" value="ECO:0007669"/>
    <property type="project" value="TreeGrafter"/>
</dbReference>
<evidence type="ECO:0000313" key="2">
    <source>
        <dbReference type="EMBL" id="BAM01814.1"/>
    </source>
</evidence>
<dbReference type="Proteomes" id="UP000007880">
    <property type="component" value="Chromosome"/>
</dbReference>
<dbReference type="GO" id="GO:0008999">
    <property type="term" value="F:protein-N-terminal-alanine acetyltransferase activity"/>
    <property type="evidence" value="ECO:0007669"/>
    <property type="project" value="TreeGrafter"/>
</dbReference>
<dbReference type="KEGG" id="cap:CLDAP_37740"/>
<organism evidence="2 3">
    <name type="scientific">Caldilinea aerophila (strain DSM 14535 / JCM 11387 / NBRC 104270 / STL-6-O1)</name>
    <dbReference type="NCBI Taxonomy" id="926550"/>
    <lineage>
        <taxon>Bacteria</taxon>
        <taxon>Bacillati</taxon>
        <taxon>Chloroflexota</taxon>
        <taxon>Caldilineae</taxon>
        <taxon>Caldilineales</taxon>
        <taxon>Caldilineaceae</taxon>
        <taxon>Caldilinea</taxon>
    </lineage>
</organism>
<gene>
    <name evidence="2" type="ordered locus">CLDAP_37740</name>
</gene>
<dbReference type="AlphaFoldDB" id="I0I976"/>
<dbReference type="Pfam" id="PF13302">
    <property type="entry name" value="Acetyltransf_3"/>
    <property type="match status" value="1"/>
</dbReference>
<dbReference type="PANTHER" id="PTHR43441">
    <property type="entry name" value="RIBOSOMAL-PROTEIN-SERINE ACETYLTRANSFERASE"/>
    <property type="match status" value="1"/>
</dbReference>
<dbReference type="PANTHER" id="PTHR43441:SF3">
    <property type="entry name" value="ACETYLTRANSFERASE"/>
    <property type="match status" value="1"/>
</dbReference>
<dbReference type="Gene3D" id="3.40.630.30">
    <property type="match status" value="1"/>
</dbReference>
<dbReference type="InterPro" id="IPR000182">
    <property type="entry name" value="GNAT_dom"/>
</dbReference>
<sequence>MIQRPILLDIPDFLESDRLWLRAPQPGDGATINQAVQESFEALHPWLPWAATRPSLADSEEFARRAAASYLAREGFTWLLWCKQTGELIGLSGMHHINWTVPAVEIGYWVRTSMAGQGYVTEAVRTITRFAFDVLGAQRVEIRCDERNERSAAVARRAGFTLEGILRNERRHHLSQELRNTMVFAAIRTFS</sequence>
<evidence type="ECO:0000313" key="3">
    <source>
        <dbReference type="Proteomes" id="UP000007880"/>
    </source>
</evidence>
<dbReference type="OrthoDB" id="9799321at2"/>
<dbReference type="RefSeq" id="WP_014435037.1">
    <property type="nucleotide sequence ID" value="NC_017079.1"/>
</dbReference>
<protein>
    <recommendedName>
        <fullName evidence="1">N-acetyltransferase domain-containing protein</fullName>
    </recommendedName>
</protein>
<dbReference type="eggNOG" id="COG1670">
    <property type="taxonomic scope" value="Bacteria"/>
</dbReference>
<dbReference type="SUPFAM" id="SSF55729">
    <property type="entry name" value="Acyl-CoA N-acyltransferases (Nat)"/>
    <property type="match status" value="1"/>
</dbReference>
<dbReference type="PROSITE" id="PS51186">
    <property type="entry name" value="GNAT"/>
    <property type="match status" value="1"/>
</dbReference>
<reference evidence="2 3" key="1">
    <citation type="submission" date="2012-02" db="EMBL/GenBank/DDBJ databases">
        <title>Complete genome sequence of Caldilinea aerophila DSM 14535 (= NBRC 102666).</title>
        <authorList>
            <person name="Oguchi A."/>
            <person name="Hosoyama A."/>
            <person name="Sekine M."/>
            <person name="Fukai R."/>
            <person name="Kato Y."/>
            <person name="Nakamura S."/>
            <person name="Hanada S."/>
            <person name="Yamazaki S."/>
            <person name="Fujita N."/>
        </authorList>
    </citation>
    <scope>NUCLEOTIDE SEQUENCE [LARGE SCALE GENOMIC DNA]</scope>
    <source>
        <strain evidence="3">DSM 14535 / JCM 11387 / NBRC 104270 / STL-6-O1</strain>
    </source>
</reference>
<dbReference type="InterPro" id="IPR051908">
    <property type="entry name" value="Ribosomal_N-acetyltransferase"/>
</dbReference>
<dbReference type="HOGENOM" id="CLU_013985_3_0_0"/>
<keyword evidence="3" id="KW-1185">Reference proteome</keyword>
<accession>I0I976</accession>
<name>I0I976_CALAS</name>
<dbReference type="InterPro" id="IPR016181">
    <property type="entry name" value="Acyl_CoA_acyltransferase"/>
</dbReference>
<feature type="domain" description="N-acetyltransferase" evidence="1">
    <location>
        <begin position="30"/>
        <end position="181"/>
    </location>
</feature>
<dbReference type="EMBL" id="AP012337">
    <property type="protein sequence ID" value="BAM01814.1"/>
    <property type="molecule type" value="Genomic_DNA"/>
</dbReference>